<dbReference type="EMBL" id="LR796592">
    <property type="protein sequence ID" value="CAB4153023.1"/>
    <property type="molecule type" value="Genomic_DNA"/>
</dbReference>
<organism evidence="1">
    <name type="scientific">uncultured Caudovirales phage</name>
    <dbReference type="NCBI Taxonomy" id="2100421"/>
    <lineage>
        <taxon>Viruses</taxon>
        <taxon>Duplodnaviria</taxon>
        <taxon>Heunggongvirae</taxon>
        <taxon>Uroviricota</taxon>
        <taxon>Caudoviricetes</taxon>
        <taxon>Peduoviridae</taxon>
        <taxon>Maltschvirus</taxon>
        <taxon>Maltschvirus maltsch</taxon>
    </lineage>
</organism>
<gene>
    <name evidence="1" type="ORF">UFOVP605_36</name>
</gene>
<evidence type="ECO:0000313" key="1">
    <source>
        <dbReference type="EMBL" id="CAB4153023.1"/>
    </source>
</evidence>
<reference evidence="1" key="1">
    <citation type="submission" date="2020-04" db="EMBL/GenBank/DDBJ databases">
        <authorList>
            <person name="Chiriac C."/>
            <person name="Salcher M."/>
            <person name="Ghai R."/>
            <person name="Kavagutti S V."/>
        </authorList>
    </citation>
    <scope>NUCLEOTIDE SEQUENCE</scope>
</reference>
<protein>
    <submittedName>
        <fullName evidence="1">Uncharacterized protein</fullName>
    </submittedName>
</protein>
<accession>A0A6J5N741</accession>
<name>A0A6J5N741_9CAUD</name>
<proteinExistence type="predicted"/>
<sequence>MATATIPSVNKALRKQGINLDLWKGEGYHYFSFDDGKYYTTVSVMVCYTSHLSIERWMQEANDAMAVVNKELEALAFANEHNPVIRRMMK</sequence>